<dbReference type="AlphaFoldDB" id="A0A7R9KBB0"/>
<dbReference type="InterPro" id="IPR056749">
    <property type="entry name" value="Citrate_synth_N"/>
</dbReference>
<dbReference type="EMBL" id="OE849621">
    <property type="protein sequence ID" value="CAD7614115.1"/>
    <property type="molecule type" value="Genomic_DNA"/>
</dbReference>
<sequence>MNVRSENSQDSSKEREDKAIDKRLVVKPDQLIKRRGKLGLIKVNVDLNSVKEWISARIGKNQQIGKASGKLRKFIVEPFIPHNDVS</sequence>
<evidence type="ECO:0000313" key="3">
    <source>
        <dbReference type="EMBL" id="CAD7614115.1"/>
    </source>
</evidence>
<feature type="compositionally biased region" description="Polar residues" evidence="1">
    <location>
        <begin position="1"/>
        <end position="10"/>
    </location>
</feature>
<feature type="compositionally biased region" description="Basic and acidic residues" evidence="1">
    <location>
        <begin position="11"/>
        <end position="20"/>
    </location>
</feature>
<feature type="domain" description="ATP-citrate synthase ATP-grasp" evidence="2">
    <location>
        <begin position="3"/>
        <end position="84"/>
    </location>
</feature>
<organism evidence="3">
    <name type="scientific">Timema genevievae</name>
    <name type="common">Walking stick</name>
    <dbReference type="NCBI Taxonomy" id="629358"/>
    <lineage>
        <taxon>Eukaryota</taxon>
        <taxon>Metazoa</taxon>
        <taxon>Ecdysozoa</taxon>
        <taxon>Arthropoda</taxon>
        <taxon>Hexapoda</taxon>
        <taxon>Insecta</taxon>
        <taxon>Pterygota</taxon>
        <taxon>Neoptera</taxon>
        <taxon>Polyneoptera</taxon>
        <taxon>Phasmatodea</taxon>
        <taxon>Timematodea</taxon>
        <taxon>Timematoidea</taxon>
        <taxon>Timematidae</taxon>
        <taxon>Timema</taxon>
    </lineage>
</organism>
<protein>
    <recommendedName>
        <fullName evidence="2">ATP-citrate synthase ATP-grasp domain-containing protein</fullName>
    </recommendedName>
</protein>
<dbReference type="Pfam" id="PF24948">
    <property type="entry name" value="Citrate_synth_N"/>
    <property type="match status" value="1"/>
</dbReference>
<evidence type="ECO:0000259" key="2">
    <source>
        <dbReference type="Pfam" id="PF24948"/>
    </source>
</evidence>
<reference evidence="3" key="1">
    <citation type="submission" date="2020-11" db="EMBL/GenBank/DDBJ databases">
        <authorList>
            <person name="Tran Van P."/>
        </authorList>
    </citation>
    <scope>NUCLEOTIDE SEQUENCE</scope>
</reference>
<dbReference type="Gene3D" id="3.30.470.110">
    <property type="match status" value="1"/>
</dbReference>
<name>A0A7R9KBB0_TIMGE</name>
<gene>
    <name evidence="3" type="ORF">TGEB3V08_LOCUS11355</name>
</gene>
<evidence type="ECO:0000256" key="1">
    <source>
        <dbReference type="SAM" id="MobiDB-lite"/>
    </source>
</evidence>
<feature type="region of interest" description="Disordered" evidence="1">
    <location>
        <begin position="1"/>
        <end position="20"/>
    </location>
</feature>
<accession>A0A7R9KBB0</accession>
<proteinExistence type="predicted"/>
<dbReference type="SUPFAM" id="SSF56059">
    <property type="entry name" value="Glutathione synthetase ATP-binding domain-like"/>
    <property type="match status" value="1"/>
</dbReference>